<dbReference type="InterPro" id="IPR022062">
    <property type="entry name" value="DUF3618"/>
</dbReference>
<evidence type="ECO:0000313" key="4">
    <source>
        <dbReference type="EMBL" id="SDR94742.1"/>
    </source>
</evidence>
<evidence type="ECO:0000313" key="5">
    <source>
        <dbReference type="Proteomes" id="UP000199103"/>
    </source>
</evidence>
<evidence type="ECO:0008006" key="6">
    <source>
        <dbReference type="Google" id="ProtNLM"/>
    </source>
</evidence>
<keyword evidence="3" id="KW-0812">Transmembrane</keyword>
<proteinExistence type="predicted"/>
<evidence type="ECO:0000256" key="2">
    <source>
        <dbReference type="SAM" id="MobiDB-lite"/>
    </source>
</evidence>
<reference evidence="4 5" key="1">
    <citation type="submission" date="2016-10" db="EMBL/GenBank/DDBJ databases">
        <authorList>
            <person name="de Groot N.N."/>
        </authorList>
    </citation>
    <scope>NUCLEOTIDE SEQUENCE [LARGE SCALE GENOMIC DNA]</scope>
    <source>
        <strain evidence="4 5">DSM 21800</strain>
    </source>
</reference>
<evidence type="ECO:0000256" key="1">
    <source>
        <dbReference type="SAM" id="Coils"/>
    </source>
</evidence>
<feature type="region of interest" description="Disordered" evidence="2">
    <location>
        <begin position="1"/>
        <end position="24"/>
    </location>
</feature>
<sequence>MTTSPANDHPGQLDRPGPEADADELNADITATRERLTESVEALSEKLDVKAQAQHAAHQIRHQSGDGLAVLGAAATWASSVAADGQGRPRLWVVAAGLLTLAVPVVVVRQRRRGRAKAQSQRPRAGRKPGIRQVSNASTP</sequence>
<gene>
    <name evidence="4" type="ORF">SAMN04489812_0405</name>
</gene>
<keyword evidence="1" id="KW-0175">Coiled coil</keyword>
<dbReference type="RefSeq" id="WP_091519079.1">
    <property type="nucleotide sequence ID" value="NZ_LT629772.1"/>
</dbReference>
<dbReference type="Proteomes" id="UP000199103">
    <property type="component" value="Chromosome I"/>
</dbReference>
<dbReference type="STRING" id="630515.SAMN04489812_0405"/>
<name>A0A1H1N6V5_9ACTN</name>
<dbReference type="EMBL" id="LT629772">
    <property type="protein sequence ID" value="SDR94742.1"/>
    <property type="molecule type" value="Genomic_DNA"/>
</dbReference>
<dbReference type="AlphaFoldDB" id="A0A1H1N6V5"/>
<evidence type="ECO:0000256" key="3">
    <source>
        <dbReference type="SAM" id="Phobius"/>
    </source>
</evidence>
<accession>A0A1H1N6V5</accession>
<protein>
    <recommendedName>
        <fullName evidence="6">DUF3618 domain-containing protein</fullName>
    </recommendedName>
</protein>
<keyword evidence="3" id="KW-0472">Membrane</keyword>
<feature type="region of interest" description="Disordered" evidence="2">
    <location>
        <begin position="112"/>
        <end position="140"/>
    </location>
</feature>
<dbReference type="Pfam" id="PF12277">
    <property type="entry name" value="DUF3618"/>
    <property type="match status" value="1"/>
</dbReference>
<keyword evidence="3" id="KW-1133">Transmembrane helix</keyword>
<dbReference type="OrthoDB" id="4641350at2"/>
<feature type="coiled-coil region" evidence="1">
    <location>
        <begin position="26"/>
        <end position="53"/>
    </location>
</feature>
<keyword evidence="5" id="KW-1185">Reference proteome</keyword>
<feature type="transmembrane region" description="Helical" evidence="3">
    <location>
        <begin position="91"/>
        <end position="108"/>
    </location>
</feature>
<organism evidence="4 5">
    <name type="scientific">Microlunatus soli</name>
    <dbReference type="NCBI Taxonomy" id="630515"/>
    <lineage>
        <taxon>Bacteria</taxon>
        <taxon>Bacillati</taxon>
        <taxon>Actinomycetota</taxon>
        <taxon>Actinomycetes</taxon>
        <taxon>Propionibacteriales</taxon>
        <taxon>Propionibacteriaceae</taxon>
        <taxon>Microlunatus</taxon>
    </lineage>
</organism>